<dbReference type="EMBL" id="WHWC01000005">
    <property type="protein sequence ID" value="KAG8382890.1"/>
    <property type="molecule type" value="Genomic_DNA"/>
</dbReference>
<evidence type="ECO:0008006" key="6">
    <source>
        <dbReference type="Google" id="ProtNLM"/>
    </source>
</evidence>
<evidence type="ECO:0000313" key="5">
    <source>
        <dbReference type="Proteomes" id="UP000826271"/>
    </source>
</evidence>
<evidence type="ECO:0000256" key="1">
    <source>
        <dbReference type="ARBA" id="ARBA00004229"/>
    </source>
</evidence>
<keyword evidence="5" id="KW-1185">Reference proteome</keyword>
<name>A0AAV6XV55_9LAMI</name>
<evidence type="ECO:0000313" key="4">
    <source>
        <dbReference type="EMBL" id="KAG8382890.1"/>
    </source>
</evidence>
<dbReference type="Pfam" id="PF04278">
    <property type="entry name" value="Tic22"/>
    <property type="match status" value="1"/>
</dbReference>
<gene>
    <name evidence="4" type="ORF">BUALT_Bualt05G0126300</name>
</gene>
<evidence type="ECO:0000256" key="3">
    <source>
        <dbReference type="ARBA" id="ARBA00022640"/>
    </source>
</evidence>
<dbReference type="PANTHER" id="PTHR33926:SF1">
    <property type="entry name" value="PROTEIN TIC 22-LIKE, CHLOROPLASTIC"/>
    <property type="match status" value="1"/>
</dbReference>
<dbReference type="GO" id="GO:0015031">
    <property type="term" value="P:protein transport"/>
    <property type="evidence" value="ECO:0007669"/>
    <property type="project" value="InterPro"/>
</dbReference>
<keyword evidence="3" id="KW-0934">Plastid</keyword>
<comment type="subcellular location">
    <subcellularLocation>
        <location evidence="1">Plastid</location>
        <location evidence="1">Chloroplast</location>
    </subcellularLocation>
</comment>
<dbReference type="Proteomes" id="UP000826271">
    <property type="component" value="Unassembled WGS sequence"/>
</dbReference>
<dbReference type="GO" id="GO:0009507">
    <property type="term" value="C:chloroplast"/>
    <property type="evidence" value="ECO:0007669"/>
    <property type="project" value="UniProtKB-SubCell"/>
</dbReference>
<proteinExistence type="predicted"/>
<comment type="caution">
    <text evidence="4">The sequence shown here is derived from an EMBL/GenBank/DDBJ whole genome shotgun (WGS) entry which is preliminary data.</text>
</comment>
<dbReference type="PANTHER" id="PTHR33926">
    <property type="entry name" value="PROTEIN TIC 22, CHLOROPLASTIC"/>
    <property type="match status" value="1"/>
</dbReference>
<organism evidence="4 5">
    <name type="scientific">Buddleja alternifolia</name>
    <dbReference type="NCBI Taxonomy" id="168488"/>
    <lineage>
        <taxon>Eukaryota</taxon>
        <taxon>Viridiplantae</taxon>
        <taxon>Streptophyta</taxon>
        <taxon>Embryophyta</taxon>
        <taxon>Tracheophyta</taxon>
        <taxon>Spermatophyta</taxon>
        <taxon>Magnoliopsida</taxon>
        <taxon>eudicotyledons</taxon>
        <taxon>Gunneridae</taxon>
        <taxon>Pentapetalae</taxon>
        <taxon>asterids</taxon>
        <taxon>lamiids</taxon>
        <taxon>Lamiales</taxon>
        <taxon>Scrophulariaceae</taxon>
        <taxon>Buddlejeae</taxon>
        <taxon>Buddleja</taxon>
    </lineage>
</organism>
<accession>A0AAV6XV55</accession>
<dbReference type="AlphaFoldDB" id="A0AAV6XV55"/>
<keyword evidence="2" id="KW-0150">Chloroplast</keyword>
<sequence>MPVKTPIDNFIKEKQDELVVIEHVTKSNPEKQIFSEVCMQPCDNSKTQSKMKRSNDCQVMEKCLIMPITKIDPLPRTKSSPIRVSCKKLQGTFNPKAYKLLEKSGYGFSNPSGLGKLEPKLTGEKIHGLTKAQYKLRKQGYHVDQPKTGLGFMPTEPVKIHVTKKEKCVTVQHISAGSDDKGKQPSDNRVSVFNRLGTLTTRSSIFKRLGVSSCPQSSIFNRLGAVNIQQQKKRNLDWKMDMMESRSNEKTLLLSQPQGNKSSLVLITMDGSMNVKQCIIRHSGHSNENALSEDEVEPKQPCSSNNPENHLALNNLRSHFSNFLTTNFLKPASSSGRSRCSDILEKKALSEEEIKERFVKVPVYSIRNSNDVVCATVSDAVERKAIFYFFSKPDADASLRKLNLSQANKRKGLHHTSVPLAEIFEAGGGVPTRLVPDVSQVKNAIEERKKADFHDECFSGVPVFQSDALRMMADGSTNTPRAFFRKEDLEKAIREEKELNHNGKEKQTIQVSCCFFN</sequence>
<dbReference type="Gene3D" id="3.40.1350.100">
    <property type="match status" value="1"/>
</dbReference>
<protein>
    <recommendedName>
        <fullName evidence="6">G-patch domain-containing protein</fullName>
    </recommendedName>
</protein>
<reference evidence="4" key="1">
    <citation type="submission" date="2019-10" db="EMBL/GenBank/DDBJ databases">
        <authorList>
            <person name="Zhang R."/>
            <person name="Pan Y."/>
            <person name="Wang J."/>
            <person name="Ma R."/>
            <person name="Yu S."/>
        </authorList>
    </citation>
    <scope>NUCLEOTIDE SEQUENCE</scope>
    <source>
        <strain evidence="4">LA-IB0</strain>
        <tissue evidence="4">Leaf</tissue>
    </source>
</reference>
<evidence type="ECO:0000256" key="2">
    <source>
        <dbReference type="ARBA" id="ARBA00022528"/>
    </source>
</evidence>
<dbReference type="InterPro" id="IPR007378">
    <property type="entry name" value="Tic22-like"/>
</dbReference>